<dbReference type="PANTHER" id="PTHR33324">
    <property type="entry name" value="EXPRESSED PROTEIN"/>
    <property type="match status" value="1"/>
</dbReference>
<comment type="caution">
    <text evidence="1">The sequence shown here is derived from an EMBL/GenBank/DDBJ whole genome shotgun (WGS) entry which is preliminary data.</text>
</comment>
<dbReference type="AlphaFoldDB" id="A0A081B1Y3"/>
<reference evidence="1 2" key="1">
    <citation type="submission" date="2013-11" db="EMBL/GenBank/DDBJ databases">
        <title>The Genome Sequence of Phytophthora parasitica P1976.</title>
        <authorList>
            <consortium name="The Broad Institute Genomics Platform"/>
            <person name="Russ C."/>
            <person name="Tyler B."/>
            <person name="Panabieres F."/>
            <person name="Shan W."/>
            <person name="Tripathy S."/>
            <person name="Grunwald N."/>
            <person name="Machado M."/>
            <person name="Johnson C.S."/>
            <person name="Walker B."/>
            <person name="Young S."/>
            <person name="Zeng Q."/>
            <person name="Gargeya S."/>
            <person name="Fitzgerald M."/>
            <person name="Haas B."/>
            <person name="Abouelleil A."/>
            <person name="Allen A.W."/>
            <person name="Alvarado L."/>
            <person name="Arachchi H.M."/>
            <person name="Berlin A.M."/>
            <person name="Chapman S.B."/>
            <person name="Gainer-Dewar J."/>
            <person name="Goldberg J."/>
            <person name="Griggs A."/>
            <person name="Gujja S."/>
            <person name="Hansen M."/>
            <person name="Howarth C."/>
            <person name="Imamovic A."/>
            <person name="Ireland A."/>
            <person name="Larimer J."/>
            <person name="McCowan C."/>
            <person name="Murphy C."/>
            <person name="Pearson M."/>
            <person name="Poon T.W."/>
            <person name="Priest M."/>
            <person name="Roberts A."/>
            <person name="Saif S."/>
            <person name="Shea T."/>
            <person name="Sisk P."/>
            <person name="Sykes S."/>
            <person name="Wortman J."/>
            <person name="Nusbaum C."/>
            <person name="Birren B."/>
        </authorList>
    </citation>
    <scope>NUCLEOTIDE SEQUENCE [LARGE SCALE GENOMIC DNA]</scope>
    <source>
        <strain evidence="1 2">P1976</strain>
    </source>
</reference>
<evidence type="ECO:0000313" key="1">
    <source>
        <dbReference type="EMBL" id="ETO85144.1"/>
    </source>
</evidence>
<accession>A0A081B1Y3</accession>
<sequence>MVANREGRWNEDGVDGGPSSMELLLVWLRRDSNAVWWREASEKRLQSTMAHEVHEFFVDHGVTHRSVSAIYAKICQLAKQVTEADGWLVSKGFWRENDNEEAKQTVLRICPDYEVVAPLLHCNKPRITTSPHVYGLEASIAKSLRRSARNQNIRPVDAAA</sequence>
<organism evidence="1 2">
    <name type="scientific">Phytophthora nicotianae P1976</name>
    <dbReference type="NCBI Taxonomy" id="1317066"/>
    <lineage>
        <taxon>Eukaryota</taxon>
        <taxon>Sar</taxon>
        <taxon>Stramenopiles</taxon>
        <taxon>Oomycota</taxon>
        <taxon>Peronosporomycetes</taxon>
        <taxon>Peronosporales</taxon>
        <taxon>Peronosporaceae</taxon>
        <taxon>Phytophthora</taxon>
    </lineage>
</organism>
<dbReference type="Proteomes" id="UP000028582">
    <property type="component" value="Unassembled WGS sequence"/>
</dbReference>
<evidence type="ECO:0000313" key="2">
    <source>
        <dbReference type="Proteomes" id="UP000028582"/>
    </source>
</evidence>
<dbReference type="EMBL" id="ANJA01000189">
    <property type="protein sequence ID" value="ETO85144.1"/>
    <property type="molecule type" value="Genomic_DNA"/>
</dbReference>
<dbReference type="PANTHER" id="PTHR33324:SF2">
    <property type="entry name" value="MYB_SANT-LIKE DNA-BINDING DOMAIN-CONTAINING PROTEIN"/>
    <property type="match status" value="1"/>
</dbReference>
<protein>
    <submittedName>
        <fullName evidence="1">Uncharacterized protein</fullName>
    </submittedName>
</protein>
<proteinExistence type="predicted"/>
<gene>
    <name evidence="1" type="ORF">F444_01052</name>
</gene>
<name>A0A081B1Y3_PHYNI</name>
<dbReference type="OrthoDB" id="111386at2759"/>